<dbReference type="PANTHER" id="PTHR13205:SF15">
    <property type="entry name" value="DOLICHOL KINASE"/>
    <property type="match status" value="1"/>
</dbReference>
<feature type="transmembrane region" description="Helical" evidence="11">
    <location>
        <begin position="316"/>
        <end position="334"/>
    </location>
</feature>
<feature type="transmembrane region" description="Helical" evidence="11">
    <location>
        <begin position="218"/>
        <end position="238"/>
    </location>
</feature>
<protein>
    <recommendedName>
        <fullName evidence="3">dolichol kinase</fullName>
        <ecNumber evidence="3">2.7.1.108</ecNumber>
    </recommendedName>
</protein>
<evidence type="ECO:0000256" key="1">
    <source>
        <dbReference type="ARBA" id="ARBA00004477"/>
    </source>
</evidence>
<dbReference type="GO" id="GO:0043048">
    <property type="term" value="P:dolichyl monophosphate biosynthetic process"/>
    <property type="evidence" value="ECO:0007669"/>
    <property type="project" value="TreeGrafter"/>
</dbReference>
<reference evidence="12" key="1">
    <citation type="journal article" date="2020" name="Stud. Mycol.">
        <title>101 Dothideomycetes genomes: a test case for predicting lifestyles and emergence of pathogens.</title>
        <authorList>
            <person name="Haridas S."/>
            <person name="Albert R."/>
            <person name="Binder M."/>
            <person name="Bloem J."/>
            <person name="Labutti K."/>
            <person name="Salamov A."/>
            <person name="Andreopoulos B."/>
            <person name="Baker S."/>
            <person name="Barry K."/>
            <person name="Bills G."/>
            <person name="Bluhm B."/>
            <person name="Cannon C."/>
            <person name="Castanera R."/>
            <person name="Culley D."/>
            <person name="Daum C."/>
            <person name="Ezra D."/>
            <person name="Gonzalez J."/>
            <person name="Henrissat B."/>
            <person name="Kuo A."/>
            <person name="Liang C."/>
            <person name="Lipzen A."/>
            <person name="Lutzoni F."/>
            <person name="Magnuson J."/>
            <person name="Mondo S."/>
            <person name="Nolan M."/>
            <person name="Ohm R."/>
            <person name="Pangilinan J."/>
            <person name="Park H.-J."/>
            <person name="Ramirez L."/>
            <person name="Alfaro M."/>
            <person name="Sun H."/>
            <person name="Tritt A."/>
            <person name="Yoshinaga Y."/>
            <person name="Zwiers L.-H."/>
            <person name="Turgeon B."/>
            <person name="Goodwin S."/>
            <person name="Spatafora J."/>
            <person name="Crous P."/>
            <person name="Grigoriev I."/>
        </authorList>
    </citation>
    <scope>NUCLEOTIDE SEQUENCE</scope>
    <source>
        <strain evidence="12">CBS 121739</strain>
    </source>
</reference>
<evidence type="ECO:0000256" key="4">
    <source>
        <dbReference type="ARBA" id="ARBA00022679"/>
    </source>
</evidence>
<dbReference type="InterPro" id="IPR032974">
    <property type="entry name" value="Polypren_kinase"/>
</dbReference>
<dbReference type="PANTHER" id="PTHR13205">
    <property type="entry name" value="TRANSMEMBRANE PROTEIN 15-RELATED"/>
    <property type="match status" value="1"/>
</dbReference>
<dbReference type="EMBL" id="ML996570">
    <property type="protein sequence ID" value="KAF2759247.1"/>
    <property type="molecule type" value="Genomic_DNA"/>
</dbReference>
<keyword evidence="4" id="KW-0808">Transferase</keyword>
<keyword evidence="7" id="KW-0256">Endoplasmic reticulum</keyword>
<evidence type="ECO:0000256" key="6">
    <source>
        <dbReference type="ARBA" id="ARBA00022777"/>
    </source>
</evidence>
<evidence type="ECO:0000256" key="9">
    <source>
        <dbReference type="ARBA" id="ARBA00023136"/>
    </source>
</evidence>
<keyword evidence="9 11" id="KW-0472">Membrane</keyword>
<dbReference type="Proteomes" id="UP000799437">
    <property type="component" value="Unassembled WGS sequence"/>
</dbReference>
<feature type="transmembrane region" description="Helical" evidence="11">
    <location>
        <begin position="717"/>
        <end position="743"/>
    </location>
</feature>
<keyword evidence="5 11" id="KW-0812">Transmembrane</keyword>
<feature type="transmembrane region" description="Helical" evidence="11">
    <location>
        <begin position="775"/>
        <end position="795"/>
    </location>
</feature>
<accession>A0A6A6WCF4</accession>
<feature type="transmembrane region" description="Helical" evidence="11">
    <location>
        <begin position="677"/>
        <end position="697"/>
    </location>
</feature>
<dbReference type="RefSeq" id="XP_033601698.1">
    <property type="nucleotide sequence ID" value="XM_033746880.1"/>
</dbReference>
<dbReference type="EC" id="2.7.1.108" evidence="3"/>
<feature type="transmembrane region" description="Helical" evidence="11">
    <location>
        <begin position="815"/>
        <end position="834"/>
    </location>
</feature>
<proteinExistence type="inferred from homology"/>
<gene>
    <name evidence="12" type="ORF">EJ05DRAFT_499662</name>
</gene>
<keyword evidence="6" id="KW-0418">Kinase</keyword>
<dbReference type="AlphaFoldDB" id="A0A6A6WCF4"/>
<evidence type="ECO:0000313" key="13">
    <source>
        <dbReference type="Proteomes" id="UP000799437"/>
    </source>
</evidence>
<dbReference type="GO" id="GO:0005789">
    <property type="term" value="C:endoplasmic reticulum membrane"/>
    <property type="evidence" value="ECO:0007669"/>
    <property type="project" value="UniProtKB-SubCell"/>
</dbReference>
<keyword evidence="8 11" id="KW-1133">Transmembrane helix</keyword>
<feature type="transmembrane region" description="Helical" evidence="11">
    <location>
        <begin position="582"/>
        <end position="604"/>
    </location>
</feature>
<feature type="transmembrane region" description="Helical" evidence="11">
    <location>
        <begin position="259"/>
        <end position="281"/>
    </location>
</feature>
<sequence>MQYKDEPLEPRNASTFPQDHEEVDPEALRFFNRSPHPYHRRSASIDAVDRPDDLSTSLDEGTSPQHTGSRERARRPGCLEWTTQFKTPHSSSDSGSEADDESYSVFRALPAPPIKPRKGLRDLAGELDGSNTPLLSPAQVDEDGQKYETSYFQLRRGGIKQSLVDEEAIAARKRYVKRRRAEMLRRTTEVGLNAVIGVIVIRGITVSQTIHTWHSAELVSYISMVPALALTYFTRILFFRPSSHGSEQIPFRERIRIPAAFDPATLLYPVLLPVMVTLSITPAAEHALLPNIILGLASIPPRLVQFGASHHGYNVIHWFISIVPLILSENTVWVDKTRATTPYLLKSGPPDALRPDDLAILYALHQALLSPLQYLTTTSLLPAELQLLSVALINVLLFAQSSQTTILSIIIWVGGLGVFIMCGKVLTWGVQLARIPRWRFRRVGAVIKARQSFITALKRGRKSHQQADGPIEVFDSEEDDKLASKALQRRRRESIGMDALKAFLPDSMQDSDGLYRSLSARHIPAPEPTPRIESRQRSNTLSALELPSPLPRQPSTNRRRPRRSEVKSLLELTPAQATTRKWVYAAYIYVAIISLILGPIRYLVAQHALQGNEPFGWALGYLAGGIPRFRDLRRSLDLEPWIPLPPLFPFEYDDLSSSLCRADHVRTQVIGAANTRLCIAAYCVVVLGFGMLTVLGLPSTVEVDTRRKVFHGMMVLMLLPTIFIDPAFVSLALIIILAVFLLLDLIRASQLPPLSKPLAYFLQPYVDGRDLRGPVVVSHIFLLIGCAIPLWLSLGGMARTGVEPWDGWDVVGRDVSMLAGVVCVGMGDAAASLVGRRFGRRKWPWAGGKSLEGSAAFAGAVTMGLMFGKTWLWAGGWDEASTTGSSWVSTLCKALGAACGASLMEAVLTGGNDNVIVPVVLWLLVRGLRM</sequence>
<feature type="transmembrane region" description="Helical" evidence="11">
    <location>
        <begin position="406"/>
        <end position="430"/>
    </location>
</feature>
<evidence type="ECO:0000256" key="3">
    <source>
        <dbReference type="ARBA" id="ARBA00012132"/>
    </source>
</evidence>
<name>A0A6A6WCF4_9PEZI</name>
<comment type="similarity">
    <text evidence="2">Belongs to the polyprenol kinase family.</text>
</comment>
<feature type="transmembrane region" description="Helical" evidence="11">
    <location>
        <begin position="187"/>
        <end position="206"/>
    </location>
</feature>
<comment type="subcellular location">
    <subcellularLocation>
        <location evidence="1">Endoplasmic reticulum membrane</location>
        <topology evidence="1">Multi-pass membrane protein</topology>
    </subcellularLocation>
</comment>
<dbReference type="OrthoDB" id="377083at2759"/>
<keyword evidence="13" id="KW-1185">Reference proteome</keyword>
<organism evidence="12 13">
    <name type="scientific">Pseudovirgaria hyperparasitica</name>
    <dbReference type="NCBI Taxonomy" id="470096"/>
    <lineage>
        <taxon>Eukaryota</taxon>
        <taxon>Fungi</taxon>
        <taxon>Dikarya</taxon>
        <taxon>Ascomycota</taxon>
        <taxon>Pezizomycotina</taxon>
        <taxon>Dothideomycetes</taxon>
        <taxon>Dothideomycetes incertae sedis</taxon>
        <taxon>Acrospermales</taxon>
        <taxon>Acrospermaceae</taxon>
        <taxon>Pseudovirgaria</taxon>
    </lineage>
</organism>
<evidence type="ECO:0000256" key="7">
    <source>
        <dbReference type="ARBA" id="ARBA00022824"/>
    </source>
</evidence>
<evidence type="ECO:0000313" key="12">
    <source>
        <dbReference type="EMBL" id="KAF2759247.1"/>
    </source>
</evidence>
<feature type="compositionally biased region" description="Polar residues" evidence="10">
    <location>
        <begin position="54"/>
        <end position="67"/>
    </location>
</feature>
<feature type="region of interest" description="Disordered" evidence="10">
    <location>
        <begin position="1"/>
        <end position="140"/>
    </location>
</feature>
<dbReference type="GO" id="GO:0004168">
    <property type="term" value="F:dolichol kinase activity"/>
    <property type="evidence" value="ECO:0007669"/>
    <property type="project" value="UniProtKB-EC"/>
</dbReference>
<evidence type="ECO:0000256" key="5">
    <source>
        <dbReference type="ARBA" id="ARBA00022692"/>
    </source>
</evidence>
<evidence type="ECO:0000256" key="2">
    <source>
        <dbReference type="ARBA" id="ARBA00010794"/>
    </source>
</evidence>
<evidence type="ECO:0000256" key="8">
    <source>
        <dbReference type="ARBA" id="ARBA00022989"/>
    </source>
</evidence>
<evidence type="ECO:0000256" key="11">
    <source>
        <dbReference type="SAM" id="Phobius"/>
    </source>
</evidence>
<evidence type="ECO:0000256" key="10">
    <source>
        <dbReference type="SAM" id="MobiDB-lite"/>
    </source>
</evidence>
<dbReference type="GeneID" id="54487934"/>
<feature type="region of interest" description="Disordered" evidence="10">
    <location>
        <begin position="522"/>
        <end position="566"/>
    </location>
</feature>
<feature type="transmembrane region" description="Helical" evidence="11">
    <location>
        <begin position="894"/>
        <end position="925"/>
    </location>
</feature>
<feature type="transmembrane region" description="Helical" evidence="11">
    <location>
        <begin position="855"/>
        <end position="874"/>
    </location>
</feature>